<dbReference type="Pfam" id="PF13442">
    <property type="entry name" value="Cytochrome_CBB3"/>
    <property type="match status" value="1"/>
</dbReference>
<keyword evidence="3 4" id="KW-0408">Iron</keyword>
<evidence type="ECO:0000256" key="3">
    <source>
        <dbReference type="ARBA" id="ARBA00023004"/>
    </source>
</evidence>
<dbReference type="GO" id="GO:0046872">
    <property type="term" value="F:metal ion binding"/>
    <property type="evidence" value="ECO:0007669"/>
    <property type="project" value="UniProtKB-KW"/>
</dbReference>
<evidence type="ECO:0000313" key="6">
    <source>
        <dbReference type="EMBL" id="TGK01685.1"/>
    </source>
</evidence>
<feature type="domain" description="Cytochrome c" evidence="5">
    <location>
        <begin position="95"/>
        <end position="189"/>
    </location>
</feature>
<dbReference type="PANTHER" id="PTHR40394:SF2">
    <property type="entry name" value="QUINOL:CYTOCHROME C OXIDOREDUCTASE MEMBRANE PROTEIN"/>
    <property type="match status" value="1"/>
</dbReference>
<evidence type="ECO:0000256" key="1">
    <source>
        <dbReference type="ARBA" id="ARBA00022617"/>
    </source>
</evidence>
<dbReference type="Proteomes" id="UP000297453">
    <property type="component" value="Unassembled WGS sequence"/>
</dbReference>
<keyword evidence="7" id="KW-1185">Reference proteome</keyword>
<protein>
    <submittedName>
        <fullName evidence="6">Cytochrome c</fullName>
    </submittedName>
</protein>
<dbReference type="EMBL" id="RQEP01000016">
    <property type="protein sequence ID" value="TGK01685.1"/>
    <property type="molecule type" value="Genomic_DNA"/>
</dbReference>
<dbReference type="GO" id="GO:0020037">
    <property type="term" value="F:heme binding"/>
    <property type="evidence" value="ECO:0007669"/>
    <property type="project" value="InterPro"/>
</dbReference>
<evidence type="ECO:0000259" key="5">
    <source>
        <dbReference type="PROSITE" id="PS51007"/>
    </source>
</evidence>
<dbReference type="OrthoDB" id="335174at2"/>
<name>A0A4R9FTA9_9LEPT</name>
<evidence type="ECO:0000256" key="2">
    <source>
        <dbReference type="ARBA" id="ARBA00022723"/>
    </source>
</evidence>
<evidence type="ECO:0000313" key="7">
    <source>
        <dbReference type="Proteomes" id="UP000297453"/>
    </source>
</evidence>
<evidence type="ECO:0000256" key="4">
    <source>
        <dbReference type="PROSITE-ProRule" id="PRU00433"/>
    </source>
</evidence>
<dbReference type="PANTHER" id="PTHR40394">
    <property type="entry name" value="LIPOPROTEIN-RELATED"/>
    <property type="match status" value="1"/>
</dbReference>
<dbReference type="InterPro" id="IPR036909">
    <property type="entry name" value="Cyt_c-like_dom_sf"/>
</dbReference>
<dbReference type="RefSeq" id="WP_135588037.1">
    <property type="nucleotide sequence ID" value="NZ_RQEP01000016.1"/>
</dbReference>
<dbReference type="SUPFAM" id="SSF46626">
    <property type="entry name" value="Cytochrome c"/>
    <property type="match status" value="1"/>
</dbReference>
<reference evidence="6" key="1">
    <citation type="journal article" date="2019" name="PLoS Negl. Trop. Dis.">
        <title>Revisiting the worldwide diversity of Leptospira species in the environment.</title>
        <authorList>
            <person name="Vincent A.T."/>
            <person name="Schiettekatte O."/>
            <person name="Bourhy P."/>
            <person name="Veyrier F.J."/>
            <person name="Picardeau M."/>
        </authorList>
    </citation>
    <scope>NUCLEOTIDE SEQUENCE [LARGE SCALE GENOMIC DNA]</scope>
    <source>
        <strain evidence="6">SSS9</strain>
    </source>
</reference>
<dbReference type="PROSITE" id="PS51007">
    <property type="entry name" value="CYTC"/>
    <property type="match status" value="1"/>
</dbReference>
<keyword evidence="1 4" id="KW-0349">Heme</keyword>
<sequence>MISLKRISALSLAAVLLWNCESKTPPMEYMPDMADSIAREAQEADAHFPNNQSVRLPPVGAVPVGYYPYEYKNWDKGLDQLPNRGLANPVKADLATLKRGEDKYQTYCSPCHGVRGQGNGPVVGPAPRLNAIQADGSPMAALTSATAKGYSDGQIYHIITEGKGRMNSYASQVTPEDRWKIILYVRKLQEYDNKTNKGTATK</sequence>
<comment type="caution">
    <text evidence="6">The sequence shown here is derived from an EMBL/GenBank/DDBJ whole genome shotgun (WGS) entry which is preliminary data.</text>
</comment>
<dbReference type="AlphaFoldDB" id="A0A4R9FTA9"/>
<proteinExistence type="predicted"/>
<organism evidence="6 7">
    <name type="scientific">Leptospira semungkisensis</name>
    <dbReference type="NCBI Taxonomy" id="2484985"/>
    <lineage>
        <taxon>Bacteria</taxon>
        <taxon>Pseudomonadati</taxon>
        <taxon>Spirochaetota</taxon>
        <taxon>Spirochaetia</taxon>
        <taxon>Leptospirales</taxon>
        <taxon>Leptospiraceae</taxon>
        <taxon>Leptospira</taxon>
    </lineage>
</organism>
<accession>A0A4R9FTA9</accession>
<gene>
    <name evidence="6" type="ORF">EHO59_11280</name>
</gene>
<dbReference type="InterPro" id="IPR009056">
    <property type="entry name" value="Cyt_c-like_dom"/>
</dbReference>
<dbReference type="Gene3D" id="1.10.760.10">
    <property type="entry name" value="Cytochrome c-like domain"/>
    <property type="match status" value="1"/>
</dbReference>
<keyword evidence="2 4" id="KW-0479">Metal-binding</keyword>
<dbReference type="GO" id="GO:0009055">
    <property type="term" value="F:electron transfer activity"/>
    <property type="evidence" value="ECO:0007669"/>
    <property type="project" value="InterPro"/>
</dbReference>